<evidence type="ECO:0000313" key="8">
    <source>
        <dbReference type="Proteomes" id="UP000695022"/>
    </source>
</evidence>
<evidence type="ECO:0000256" key="1">
    <source>
        <dbReference type="ARBA" id="ARBA00004141"/>
    </source>
</evidence>
<dbReference type="SUPFAM" id="SSF161070">
    <property type="entry name" value="SNF-like"/>
    <property type="match status" value="1"/>
</dbReference>
<dbReference type="PRINTS" id="PR00176">
    <property type="entry name" value="NANEUSMPORT"/>
</dbReference>
<evidence type="ECO:0000256" key="3">
    <source>
        <dbReference type="ARBA" id="ARBA00022692"/>
    </source>
</evidence>
<dbReference type="PANTHER" id="PTHR11616">
    <property type="entry name" value="SODIUM/CHLORIDE DEPENDENT TRANSPORTER"/>
    <property type="match status" value="1"/>
</dbReference>
<feature type="transmembrane region" description="Helical" evidence="7">
    <location>
        <begin position="52"/>
        <end position="71"/>
    </location>
</feature>
<dbReference type="InterPro" id="IPR037272">
    <property type="entry name" value="SNS_sf"/>
</dbReference>
<reference evidence="9" key="1">
    <citation type="submission" date="2025-08" db="UniProtKB">
        <authorList>
            <consortium name="RefSeq"/>
        </authorList>
    </citation>
    <scope>IDENTIFICATION</scope>
</reference>
<feature type="transmembrane region" description="Helical" evidence="7">
    <location>
        <begin position="299"/>
        <end position="316"/>
    </location>
</feature>
<evidence type="ECO:0000256" key="2">
    <source>
        <dbReference type="ARBA" id="ARBA00022448"/>
    </source>
</evidence>
<dbReference type="Pfam" id="PF00209">
    <property type="entry name" value="SNF"/>
    <property type="match status" value="2"/>
</dbReference>
<gene>
    <name evidence="9" type="primary">LOC106812124</name>
</gene>
<evidence type="ECO:0000313" key="9">
    <source>
        <dbReference type="RefSeq" id="XP_014671397.1"/>
    </source>
</evidence>
<dbReference type="PROSITE" id="PS50267">
    <property type="entry name" value="NA_NEUROTRAN_SYMP_3"/>
    <property type="match status" value="1"/>
</dbReference>
<feature type="transmembrane region" description="Helical" evidence="7">
    <location>
        <begin position="323"/>
        <end position="344"/>
    </location>
</feature>
<feature type="transmembrane region" description="Helical" evidence="7">
    <location>
        <begin position="177"/>
        <end position="199"/>
    </location>
</feature>
<dbReference type="PANTHER" id="PTHR11616:SF240">
    <property type="entry name" value="BLOATED TUBULES, ISOFORM B-RELATED"/>
    <property type="match status" value="1"/>
</dbReference>
<dbReference type="InterPro" id="IPR000175">
    <property type="entry name" value="Na/ntran_symport"/>
</dbReference>
<feature type="transmembrane region" description="Helical" evidence="7">
    <location>
        <begin position="231"/>
        <end position="252"/>
    </location>
</feature>
<evidence type="ECO:0000256" key="7">
    <source>
        <dbReference type="SAM" id="Phobius"/>
    </source>
</evidence>
<evidence type="ECO:0000256" key="4">
    <source>
        <dbReference type="ARBA" id="ARBA00022847"/>
    </source>
</evidence>
<keyword evidence="3 7" id="KW-0812">Transmembrane</keyword>
<feature type="transmembrane region" description="Helical" evidence="7">
    <location>
        <begin position="444"/>
        <end position="463"/>
    </location>
</feature>
<protein>
    <submittedName>
        <fullName evidence="9">Sodium- and chloride-dependent glycine transporter 2-like</fullName>
    </submittedName>
</protein>
<dbReference type="GeneID" id="106812124"/>
<accession>A0ABM1EGS6</accession>
<proteinExistence type="predicted"/>
<evidence type="ECO:0000256" key="5">
    <source>
        <dbReference type="ARBA" id="ARBA00022989"/>
    </source>
</evidence>
<keyword evidence="2" id="KW-0813">Transport</keyword>
<name>A0ABM1EGS6_PRICU</name>
<feature type="transmembrane region" description="Helical" evidence="7">
    <location>
        <begin position="12"/>
        <end position="32"/>
    </location>
</feature>
<comment type="subcellular location">
    <subcellularLocation>
        <location evidence="1">Membrane</location>
        <topology evidence="1">Multi-pass membrane protein</topology>
    </subcellularLocation>
</comment>
<dbReference type="RefSeq" id="XP_014671397.1">
    <property type="nucleotide sequence ID" value="XM_014815911.1"/>
</dbReference>
<feature type="transmembrane region" description="Helical" evidence="7">
    <location>
        <begin position="364"/>
        <end position="393"/>
    </location>
</feature>
<evidence type="ECO:0000256" key="6">
    <source>
        <dbReference type="ARBA" id="ARBA00023136"/>
    </source>
</evidence>
<keyword evidence="4" id="KW-0769">Symport</keyword>
<keyword evidence="6 7" id="KW-0472">Membrane</keyword>
<feature type="transmembrane region" description="Helical" evidence="7">
    <location>
        <begin position="483"/>
        <end position="503"/>
    </location>
</feature>
<keyword evidence="8" id="KW-1185">Reference proteome</keyword>
<organism evidence="8 9">
    <name type="scientific">Priapulus caudatus</name>
    <name type="common">Priapulid worm</name>
    <dbReference type="NCBI Taxonomy" id="37621"/>
    <lineage>
        <taxon>Eukaryota</taxon>
        <taxon>Metazoa</taxon>
        <taxon>Ecdysozoa</taxon>
        <taxon>Scalidophora</taxon>
        <taxon>Priapulida</taxon>
        <taxon>Priapulimorpha</taxon>
        <taxon>Priapulimorphida</taxon>
        <taxon>Priapulidae</taxon>
        <taxon>Priapulus</taxon>
    </lineage>
</organism>
<dbReference type="Proteomes" id="UP000695022">
    <property type="component" value="Unplaced"/>
</dbReference>
<feature type="transmembrane region" description="Helical" evidence="7">
    <location>
        <begin position="264"/>
        <end position="287"/>
    </location>
</feature>
<sequence>MSTSELECAFLIPYTVSLLVAGLPIFFMELAFGQYASLGPVTIWKVAPLFQGTGYAMVVVSFLLGMYYNVLNGYSFFYMFHSFHWELPWSTCGNDWNSAACSLSSNNCTAMNGTIYNGTCVTADDVGDDVFATLGKPKSPSEEYFQHRNTYTRTPVFHRQSPCLSKMKRILEGATSVWHFHATYFTALFPYFVLTVLLVRGVTLPGSGNGLMFYLYPKWEYLLTAKVWGDAAVQIFFDLSPCWGGLIALASYNKFHNNCLRDALVVSFGNCLTSVYAGFAIFSLVGYMAYELGVDVENVVAKGPGLAFIAYPAGLARLPGAPIFAVLFFMMLLSLGLGTQFTIVETVVTAVTDEYPKLFRKRKWLILGIVCIISYLVGLVFCTNTACTVLTSFDNYARTFARYCPSRYRSNDSESHGFTGADRFLENIAHMLGYDPWPRLFWKIIWKWACPILLTVILIFTLYDFDTLKYGEYDYPSWADGIGWVLSVISILFIPLIAVIAICKEEGSLLTSYGVAY</sequence>
<keyword evidence="5 7" id="KW-1133">Transmembrane helix</keyword>